<organism evidence="5 6">
    <name type="scientific">Microbacterium deminutum</name>
    <dbReference type="NCBI Taxonomy" id="344164"/>
    <lineage>
        <taxon>Bacteria</taxon>
        <taxon>Bacillati</taxon>
        <taxon>Actinomycetota</taxon>
        <taxon>Actinomycetes</taxon>
        <taxon>Micrococcales</taxon>
        <taxon>Microbacteriaceae</taxon>
        <taxon>Microbacterium</taxon>
    </lineage>
</organism>
<evidence type="ECO:0000256" key="1">
    <source>
        <dbReference type="ARBA" id="ARBA00008954"/>
    </source>
</evidence>
<dbReference type="InterPro" id="IPR015421">
    <property type="entry name" value="PyrdxlP-dep_Trfase_major"/>
</dbReference>
<reference evidence="6" key="1">
    <citation type="journal article" date="2019" name="Int. J. Syst. Evol. Microbiol.">
        <title>The Global Catalogue of Microorganisms (GCM) 10K type strain sequencing project: providing services to taxonomists for standard genome sequencing and annotation.</title>
        <authorList>
            <consortium name="The Broad Institute Genomics Platform"/>
            <consortium name="The Broad Institute Genome Sequencing Center for Infectious Disease"/>
            <person name="Wu L."/>
            <person name="Ma J."/>
        </authorList>
    </citation>
    <scope>NUCLEOTIDE SEQUENCE [LARGE SCALE GENOMIC DNA]</scope>
    <source>
        <strain evidence="6">JCM 14901</strain>
    </source>
</reference>
<evidence type="ECO:0000256" key="2">
    <source>
        <dbReference type="ARBA" id="ARBA00022898"/>
    </source>
</evidence>
<dbReference type="InterPro" id="IPR005814">
    <property type="entry name" value="Aminotrans_3"/>
</dbReference>
<dbReference type="CDD" id="cd00610">
    <property type="entry name" value="OAT_like"/>
    <property type="match status" value="1"/>
</dbReference>
<comment type="similarity">
    <text evidence="1">Belongs to the class-III pyridoxal-phosphate-dependent aminotransferase family.</text>
</comment>
<keyword evidence="6" id="KW-1185">Reference proteome</keyword>
<dbReference type="Pfam" id="PF00202">
    <property type="entry name" value="Aminotran_3"/>
    <property type="match status" value="1"/>
</dbReference>
<dbReference type="SUPFAM" id="SSF56112">
    <property type="entry name" value="Protein kinase-like (PK-like)"/>
    <property type="match status" value="1"/>
</dbReference>
<dbReference type="Gene3D" id="3.40.640.10">
    <property type="entry name" value="Type I PLP-dependent aspartate aminotransferase-like (Major domain)"/>
    <property type="match status" value="1"/>
</dbReference>
<keyword evidence="5" id="KW-0808">Transferase</keyword>
<proteinExistence type="inferred from homology"/>
<dbReference type="Proteomes" id="UP001499933">
    <property type="component" value="Unassembled WGS sequence"/>
</dbReference>
<dbReference type="RefSeq" id="WP_344096804.1">
    <property type="nucleotide sequence ID" value="NZ_BAAAOG010000009.1"/>
</dbReference>
<dbReference type="EMBL" id="BAAAOG010000009">
    <property type="protein sequence ID" value="GAA1967635.1"/>
    <property type="molecule type" value="Genomic_DNA"/>
</dbReference>
<feature type="region of interest" description="Disordered" evidence="3">
    <location>
        <begin position="1"/>
        <end position="21"/>
    </location>
</feature>
<keyword evidence="2" id="KW-0663">Pyridoxal phosphate</keyword>
<name>A0ABP5CSB7_9MICO</name>
<keyword evidence="5" id="KW-0032">Aminotransferase</keyword>
<feature type="domain" description="Aminoglycoside phosphotransferase" evidence="4">
    <location>
        <begin position="47"/>
        <end position="276"/>
    </location>
</feature>
<evidence type="ECO:0000259" key="4">
    <source>
        <dbReference type="Pfam" id="PF01636"/>
    </source>
</evidence>
<dbReference type="InterPro" id="IPR011009">
    <property type="entry name" value="Kinase-like_dom_sf"/>
</dbReference>
<evidence type="ECO:0000313" key="6">
    <source>
        <dbReference type="Proteomes" id="UP001499933"/>
    </source>
</evidence>
<dbReference type="SUPFAM" id="SSF53383">
    <property type="entry name" value="PLP-dependent transferases"/>
    <property type="match status" value="1"/>
</dbReference>
<comment type="caution">
    <text evidence="5">The sequence shown here is derived from an EMBL/GenBank/DDBJ whole genome shotgun (WGS) entry which is preliminary data.</text>
</comment>
<protein>
    <submittedName>
        <fullName evidence="5">Aminotransferase</fullName>
    </submittedName>
</protein>
<dbReference type="InterPro" id="IPR015422">
    <property type="entry name" value="PyrdxlP-dep_Trfase_small"/>
</dbReference>
<dbReference type="PANTHER" id="PTHR45688:SF13">
    <property type="entry name" value="ALANINE--GLYOXYLATE AMINOTRANSFERASE 2-LIKE"/>
    <property type="match status" value="1"/>
</dbReference>
<dbReference type="Gene3D" id="3.90.1150.10">
    <property type="entry name" value="Aspartate Aminotransferase, domain 1"/>
    <property type="match status" value="1"/>
</dbReference>
<gene>
    <name evidence="5" type="ORF">GCM10009776_33340</name>
</gene>
<evidence type="ECO:0000313" key="5">
    <source>
        <dbReference type="EMBL" id="GAA1967635.1"/>
    </source>
</evidence>
<dbReference type="InterPro" id="IPR015424">
    <property type="entry name" value="PyrdxlP-dep_Trfase"/>
</dbReference>
<dbReference type="GO" id="GO:0008483">
    <property type="term" value="F:transaminase activity"/>
    <property type="evidence" value="ECO:0007669"/>
    <property type="project" value="UniProtKB-KW"/>
</dbReference>
<evidence type="ECO:0000256" key="3">
    <source>
        <dbReference type="SAM" id="MobiDB-lite"/>
    </source>
</evidence>
<dbReference type="NCBIfam" id="NF004800">
    <property type="entry name" value="PRK06149.1"/>
    <property type="match status" value="1"/>
</dbReference>
<dbReference type="Gene3D" id="3.90.1200.10">
    <property type="match status" value="1"/>
</dbReference>
<sequence length="983" mass="104335">MTATDAADPVPHARLQLQPPPPEIDEALAARIALDGWNIAGRARALGSHQDRNFRLDRDGEPPLLLKVANPSVSAGELEAQSDAARLIADDGRLRAPRALPRPDGALVGTVVVDGVTMHARVLQFLEGETLSGSGYLSPAVVAMLGSGAATVDRLLAGLQAAGAVREHQWDLRLTPGVLAELLPYVQDVALRDRLATAAAGAWEQVEPVAGALPVQFIHGDLTDDNVVTGDPLTRVPDGVIDLGDLNRTWTIGELAITLSSLLHHDGMTLPAAMRAVTAYHALRPLSEAEATALWPLVVLRAAVLVASAHHVLTTDAENLYALENLSHERAIFDAAVSVPSPVVTALVRAAIGQDAESFTPPPGLPLFPGLEPADVGAIDLSATSAALHDGRWLSASVEDDLFTEALAPGGASRALRTDGGGSAVALARFGEARLTRSRLHDAEEPANVAQGMEVRLAAPQPLAAPWRGIVAPTATGLTLRADDVTLRIDGCRAAHASGTSVAAGDVVGHADWRAWIQVTRTGVEAPDFVPRSLAEAWRAVVADPSSLVPGHPAAPSSPDAARLLARREAVFADVQEHYFEEPPLMVRGWREHLIDADGRVYLDTLNNVTSVGHAHPRIIEAVAGQWRLINTNSRFHYPSVVEFSERLAALLPAPLDTVFLVNSGSEAVDLALRLAQAWSGRRDVVAIREAYHGWTYLTDAVSTSVADNPSAIETRPEWVHTVPAPHRGKPEADTTMLAAEAVAEVDRLAGAGTPAGAFLAEPFFGNAGGVALPDGYLDAVYRAVRRHGGLAIADEVQVGYGRLGEWFWGFEQQGVIPDVVAVAKAMGNGHPLGAVITTRAIAERYRTGGYFFSSAGGSPVSSAVGSAVLDIIRDEGLQQNARDTGAYLRSRLEVLGQRHPLIGAVHGSGFYLGPEFVRDHRTWSPATEETRAICDRLRELGVIAQPTGDHQNILKVKPPMCFTRASADAFVDALDRVLTTGW</sequence>
<accession>A0ABP5CSB7</accession>
<dbReference type="PANTHER" id="PTHR45688">
    <property type="match status" value="1"/>
</dbReference>
<dbReference type="Pfam" id="PF01636">
    <property type="entry name" value="APH"/>
    <property type="match status" value="1"/>
</dbReference>
<dbReference type="InterPro" id="IPR002575">
    <property type="entry name" value="Aminoglycoside_PTrfase"/>
</dbReference>